<proteinExistence type="predicted"/>
<dbReference type="Gene3D" id="3.40.30.10">
    <property type="entry name" value="Glutaredoxin"/>
    <property type="match status" value="1"/>
</dbReference>
<dbReference type="OrthoDB" id="9762614at2"/>
<dbReference type="GO" id="GO:0005975">
    <property type="term" value="P:carbohydrate metabolic process"/>
    <property type="evidence" value="ECO:0007669"/>
    <property type="project" value="InterPro"/>
</dbReference>
<dbReference type="AlphaFoldDB" id="A0A7I9UW62"/>
<evidence type="ECO:0000313" key="2">
    <source>
        <dbReference type="EMBL" id="GED97182.1"/>
    </source>
</evidence>
<dbReference type="EMBL" id="BJOU01000001">
    <property type="protein sequence ID" value="GED97182.1"/>
    <property type="molecule type" value="Genomic_DNA"/>
</dbReference>
<dbReference type="InterPro" id="IPR024705">
    <property type="entry name" value="Ssp411"/>
</dbReference>
<dbReference type="RefSeq" id="WP_161926545.1">
    <property type="nucleotide sequence ID" value="NZ_BJOU01000001.1"/>
</dbReference>
<name>A0A7I9UW62_9ACTN</name>
<reference evidence="3" key="1">
    <citation type="submission" date="2019-06" db="EMBL/GenBank/DDBJ databases">
        <title>Gordonia isolated from sludge of a wastewater treatment plant.</title>
        <authorList>
            <person name="Tamura T."/>
            <person name="Aoyama K."/>
            <person name="Kang Y."/>
            <person name="Saito S."/>
            <person name="Akiyama N."/>
            <person name="Yazawa K."/>
            <person name="Gonoi T."/>
            <person name="Mikami Y."/>
        </authorList>
    </citation>
    <scope>NUCLEOTIDE SEQUENCE [LARGE SCALE GENOMIC DNA]</scope>
    <source>
        <strain evidence="3">NBRC 107697</strain>
    </source>
</reference>
<gene>
    <name evidence="2" type="ORF">nbrc107697_12210</name>
</gene>
<organism evidence="2 3">
    <name type="scientific">Gordonia crocea</name>
    <dbReference type="NCBI Taxonomy" id="589162"/>
    <lineage>
        <taxon>Bacteria</taxon>
        <taxon>Bacillati</taxon>
        <taxon>Actinomycetota</taxon>
        <taxon>Actinomycetes</taxon>
        <taxon>Mycobacteriales</taxon>
        <taxon>Gordoniaceae</taxon>
        <taxon>Gordonia</taxon>
    </lineage>
</organism>
<dbReference type="InterPro" id="IPR004879">
    <property type="entry name" value="Ssp411-like_TRX"/>
</dbReference>
<feature type="domain" description="Spermatogenesis-associated protein 20-like TRX" evidence="1">
    <location>
        <begin position="3"/>
        <end position="163"/>
    </location>
</feature>
<dbReference type="PANTHER" id="PTHR42899:SF1">
    <property type="entry name" value="SPERMATOGENESIS-ASSOCIATED PROTEIN 20"/>
    <property type="match status" value="1"/>
</dbReference>
<dbReference type="InterPro" id="IPR008928">
    <property type="entry name" value="6-hairpin_glycosidase_sf"/>
</dbReference>
<dbReference type="PANTHER" id="PTHR42899">
    <property type="entry name" value="SPERMATOGENESIS-ASSOCIATED PROTEIN 20"/>
    <property type="match status" value="1"/>
</dbReference>
<sequence length="661" mass="69520">MANRLASATSPYLRQHAGNPVQWWEWSDEAFADAARRDVPVLLSVGYAACHWCHVMAHETFDDPALAAQMNDGFVCIKVDREERPDIDAVYMNATVAMTGQGGWPMTCFLTPDGDPFYCGTYFPPEPRGGQPGFGEVLAAITQTWVERRDEVGQVAGQVRAHLAATASGLPDSGARVDDGLVAAAVEALIADEDPVHGGLGRAPKFPPSATMLALLRHDERVGSPAAFDVVARAGAAMARGGIYDQLAGGFARYAVDEAWVVPHFEKMLYDNALLLRAYAQLARHDRGGVAERVCEQTVAFLDEALGTAGGGFASSLDADTDGVEGATYVWTPTQLDQVLGPDDGAWAATLFRVTAAGTFEEGASTLQLPHDPDDPARFAAVVAALRAARDDRAQPARDDKVVTVWNALAITALVEAGIALGHQEWVDRAARCATVLVESHIVDGRLRRGSLDGVVGEPAAMLDDHAALVVALLSLFAATGDDHWRSTALELLDRAIDTFGDSAEAGSWFDAPDDGGLLVRPRDPADGATPSGASLTAEALLAASMLADPDRAGRYAGLADQTLGRAAVLLAKAPRAAGHWLAVAQAALAGPMHLTASSARLLAVAREAAPGYAVVTAAGDTGFSADQPADTVLVCRGTTCSLPLGDAEALRRELDQNRPK</sequence>
<dbReference type="CDD" id="cd02955">
    <property type="entry name" value="SSP411"/>
    <property type="match status" value="1"/>
</dbReference>
<dbReference type="SUPFAM" id="SSF52833">
    <property type="entry name" value="Thioredoxin-like"/>
    <property type="match status" value="1"/>
</dbReference>
<dbReference type="InterPro" id="IPR036249">
    <property type="entry name" value="Thioredoxin-like_sf"/>
</dbReference>
<dbReference type="SUPFAM" id="SSF48208">
    <property type="entry name" value="Six-hairpin glycosidases"/>
    <property type="match status" value="1"/>
</dbReference>
<protein>
    <recommendedName>
        <fullName evidence="1">Spermatogenesis-associated protein 20-like TRX domain-containing protein</fullName>
    </recommendedName>
</protein>
<dbReference type="PIRSF" id="PIRSF006402">
    <property type="entry name" value="UCP006402_thioredoxin"/>
    <property type="match status" value="1"/>
</dbReference>
<dbReference type="Proteomes" id="UP000444980">
    <property type="component" value="Unassembled WGS sequence"/>
</dbReference>
<comment type="caution">
    <text evidence="2">The sequence shown here is derived from an EMBL/GenBank/DDBJ whole genome shotgun (WGS) entry which is preliminary data.</text>
</comment>
<accession>A0A7I9UW62</accession>
<evidence type="ECO:0000313" key="3">
    <source>
        <dbReference type="Proteomes" id="UP000444980"/>
    </source>
</evidence>
<evidence type="ECO:0000259" key="1">
    <source>
        <dbReference type="Pfam" id="PF03190"/>
    </source>
</evidence>
<keyword evidence="3" id="KW-1185">Reference proteome</keyword>
<dbReference type="Pfam" id="PF03190">
    <property type="entry name" value="Thioredox_DsbH"/>
    <property type="match status" value="1"/>
</dbReference>